<dbReference type="InterPro" id="IPR007627">
    <property type="entry name" value="RNA_pol_sigma70_r2"/>
</dbReference>
<dbReference type="EMBL" id="DTPE01000073">
    <property type="protein sequence ID" value="HGE74818.1"/>
    <property type="molecule type" value="Genomic_DNA"/>
</dbReference>
<dbReference type="GO" id="GO:0016987">
    <property type="term" value="F:sigma factor activity"/>
    <property type="evidence" value="ECO:0007669"/>
    <property type="project" value="UniProtKB-KW"/>
</dbReference>
<keyword evidence="3" id="KW-0238">DNA-binding</keyword>
<dbReference type="PANTHER" id="PTHR30385">
    <property type="entry name" value="SIGMA FACTOR F FLAGELLAR"/>
    <property type="match status" value="1"/>
</dbReference>
<evidence type="ECO:0000256" key="1">
    <source>
        <dbReference type="ARBA" id="ARBA00023015"/>
    </source>
</evidence>
<dbReference type="AlphaFoldDB" id="A0A7V3RDS0"/>
<reference evidence="6" key="1">
    <citation type="journal article" date="2020" name="mSystems">
        <title>Genome- and Community-Level Interaction Insights into Carbon Utilization and Element Cycling Functions of Hydrothermarchaeota in Hydrothermal Sediment.</title>
        <authorList>
            <person name="Zhou Z."/>
            <person name="Liu Y."/>
            <person name="Xu W."/>
            <person name="Pan J."/>
            <person name="Luo Z.H."/>
            <person name="Li M."/>
        </authorList>
    </citation>
    <scope>NUCLEOTIDE SEQUENCE [LARGE SCALE GENOMIC DNA]</scope>
    <source>
        <strain evidence="6">SpSt-966</strain>
    </source>
</reference>
<evidence type="ECO:0000256" key="2">
    <source>
        <dbReference type="ARBA" id="ARBA00023082"/>
    </source>
</evidence>
<name>A0A7V3RDS0_9BACT</name>
<keyword evidence="2" id="KW-0731">Sigma factor</keyword>
<dbReference type="Gene3D" id="1.20.120.1810">
    <property type="match status" value="1"/>
</dbReference>
<gene>
    <name evidence="6" type="ORF">ENX73_01675</name>
</gene>
<accession>A0A7V3RDS0</accession>
<dbReference type="PROSITE" id="PS00715">
    <property type="entry name" value="SIGMA70_1"/>
    <property type="match status" value="1"/>
</dbReference>
<comment type="caution">
    <text evidence="6">The sequence shown here is derived from an EMBL/GenBank/DDBJ whole genome shotgun (WGS) entry which is preliminary data.</text>
</comment>
<evidence type="ECO:0000313" key="6">
    <source>
        <dbReference type="EMBL" id="HGE74818.1"/>
    </source>
</evidence>
<feature type="domain" description="RNA polymerase sigma-70" evidence="5">
    <location>
        <begin position="54"/>
        <end position="67"/>
    </location>
</feature>
<dbReference type="Pfam" id="PF04542">
    <property type="entry name" value="Sigma70_r2"/>
    <property type="match status" value="1"/>
</dbReference>
<dbReference type="PANTHER" id="PTHR30385:SF1">
    <property type="entry name" value="RNA POLYMERASE SIGMA-H FACTOR"/>
    <property type="match status" value="1"/>
</dbReference>
<keyword evidence="4" id="KW-0804">Transcription</keyword>
<dbReference type="SUPFAM" id="SSF88946">
    <property type="entry name" value="Sigma2 domain of RNA polymerase sigma factors"/>
    <property type="match status" value="1"/>
</dbReference>
<evidence type="ECO:0000259" key="5">
    <source>
        <dbReference type="PROSITE" id="PS00715"/>
    </source>
</evidence>
<dbReference type="InterPro" id="IPR000943">
    <property type="entry name" value="RNA_pol_sigma70"/>
</dbReference>
<evidence type="ECO:0000256" key="3">
    <source>
        <dbReference type="ARBA" id="ARBA00023125"/>
    </source>
</evidence>
<dbReference type="NCBIfam" id="TIGR02937">
    <property type="entry name" value="sigma70-ECF"/>
    <property type="match status" value="1"/>
</dbReference>
<dbReference type="InterPro" id="IPR013325">
    <property type="entry name" value="RNA_pol_sigma_r2"/>
</dbReference>
<keyword evidence="1" id="KW-0805">Transcription regulation</keyword>
<dbReference type="GO" id="GO:0006352">
    <property type="term" value="P:DNA-templated transcription initiation"/>
    <property type="evidence" value="ECO:0007669"/>
    <property type="project" value="InterPro"/>
</dbReference>
<proteinExistence type="predicted"/>
<dbReference type="InterPro" id="IPR014284">
    <property type="entry name" value="RNA_pol_sigma-70_dom"/>
</dbReference>
<organism evidence="6">
    <name type="scientific">Mesoaciditoga lauensis</name>
    <dbReference type="NCBI Taxonomy" id="1495039"/>
    <lineage>
        <taxon>Bacteria</taxon>
        <taxon>Thermotogati</taxon>
        <taxon>Thermotogota</taxon>
        <taxon>Thermotogae</taxon>
        <taxon>Mesoaciditogales</taxon>
        <taxon>Mesoaciditogaceae</taxon>
        <taxon>Mesoaciditoga</taxon>
    </lineage>
</organism>
<protein>
    <submittedName>
        <fullName evidence="6">Sigma-70 family RNA polymerase sigma factor</fullName>
    </submittedName>
</protein>
<evidence type="ECO:0000256" key="4">
    <source>
        <dbReference type="ARBA" id="ARBA00023163"/>
    </source>
</evidence>
<sequence length="210" mass="24993">MRLKYRLRNKSTQELIKLSQSGVKEAVNFVIEKFYPMVVKISNQYYGEWSEQEDLIQNGLVGLIKAIYYYKEDKSNFSTFAWKSIDSEIKSFLTYLNRRKHRILTDSLKVDLFADEESDDKNVDVGYEPSLLDGYFYDELMMDLSKILDDEELRLLEMYVQKVPYKEMAESIGKNVKYVDNSLQRIKQKAKPVLDEYMLIRTFIFKVERM</sequence>
<dbReference type="GO" id="GO:0003677">
    <property type="term" value="F:DNA binding"/>
    <property type="evidence" value="ECO:0007669"/>
    <property type="project" value="UniProtKB-KW"/>
</dbReference>